<accession>A0AAW1YRA1</accession>
<keyword evidence="8" id="KW-1185">Reference proteome</keyword>
<evidence type="ECO:0000256" key="3">
    <source>
        <dbReference type="ARBA" id="ARBA00022741"/>
    </source>
</evidence>
<sequence>MVDAVDTTGAGDAFVAGILSQLAVDLSLLQNEDKLRDALLFANACGALTVTGRGAIPALPTREAVLNVMLKSVA</sequence>
<feature type="domain" description="Carbohydrate kinase PfkB" evidence="6">
    <location>
        <begin position="2"/>
        <end position="62"/>
    </location>
</feature>
<comment type="similarity">
    <text evidence="1">Belongs to the carbohydrate kinase PfkB family.</text>
</comment>
<dbReference type="SUPFAM" id="SSF53613">
    <property type="entry name" value="Ribokinase-like"/>
    <property type="match status" value="1"/>
</dbReference>
<dbReference type="InterPro" id="IPR029056">
    <property type="entry name" value="Ribokinase-like"/>
</dbReference>
<keyword evidence="4" id="KW-0418">Kinase</keyword>
<dbReference type="InterPro" id="IPR011611">
    <property type="entry name" value="PfkB_dom"/>
</dbReference>
<dbReference type="GO" id="GO:0006000">
    <property type="term" value="P:fructose metabolic process"/>
    <property type="evidence" value="ECO:0007669"/>
    <property type="project" value="TreeGrafter"/>
</dbReference>
<dbReference type="GO" id="GO:0008865">
    <property type="term" value="F:fructokinase activity"/>
    <property type="evidence" value="ECO:0007669"/>
    <property type="project" value="TreeGrafter"/>
</dbReference>
<evidence type="ECO:0000313" key="7">
    <source>
        <dbReference type="EMBL" id="KAK9951068.1"/>
    </source>
</evidence>
<reference evidence="7 8" key="1">
    <citation type="journal article" date="2023" name="G3 (Bethesda)">
        <title>A chromosome-length genome assembly and annotation of blackberry (Rubus argutus, cv. 'Hillquist').</title>
        <authorList>
            <person name="Bruna T."/>
            <person name="Aryal R."/>
            <person name="Dudchenko O."/>
            <person name="Sargent D.J."/>
            <person name="Mead D."/>
            <person name="Buti M."/>
            <person name="Cavallini A."/>
            <person name="Hytonen T."/>
            <person name="Andres J."/>
            <person name="Pham M."/>
            <person name="Weisz D."/>
            <person name="Mascagni F."/>
            <person name="Usai G."/>
            <person name="Natali L."/>
            <person name="Bassil N."/>
            <person name="Fernandez G.E."/>
            <person name="Lomsadze A."/>
            <person name="Armour M."/>
            <person name="Olukolu B."/>
            <person name="Poorten T."/>
            <person name="Britton C."/>
            <person name="Davik J."/>
            <person name="Ashrafi H."/>
            <person name="Aiden E.L."/>
            <person name="Borodovsky M."/>
            <person name="Worthington M."/>
        </authorList>
    </citation>
    <scope>NUCLEOTIDE SEQUENCE [LARGE SCALE GENOMIC DNA]</scope>
    <source>
        <strain evidence="7">PI 553951</strain>
    </source>
</reference>
<evidence type="ECO:0000313" key="8">
    <source>
        <dbReference type="Proteomes" id="UP001457282"/>
    </source>
</evidence>
<keyword evidence="3" id="KW-0547">Nucleotide-binding</keyword>
<evidence type="ECO:0000256" key="2">
    <source>
        <dbReference type="ARBA" id="ARBA00022679"/>
    </source>
</evidence>
<dbReference type="PANTHER" id="PTHR43085:SF1">
    <property type="entry name" value="PSEUDOURIDINE KINASE-RELATED"/>
    <property type="match status" value="1"/>
</dbReference>
<gene>
    <name evidence="7" type="ORF">M0R45_006530</name>
</gene>
<dbReference type="Gene3D" id="3.40.1190.20">
    <property type="match status" value="1"/>
</dbReference>
<dbReference type="Pfam" id="PF00294">
    <property type="entry name" value="PfkB"/>
    <property type="match status" value="1"/>
</dbReference>
<dbReference type="InterPro" id="IPR050306">
    <property type="entry name" value="PfkB_Carbo_kinase"/>
</dbReference>
<evidence type="ECO:0000256" key="1">
    <source>
        <dbReference type="ARBA" id="ARBA00010688"/>
    </source>
</evidence>
<dbReference type="AlphaFoldDB" id="A0AAW1YRA1"/>
<comment type="caution">
    <text evidence="7">The sequence shown here is derived from an EMBL/GenBank/DDBJ whole genome shotgun (WGS) entry which is preliminary data.</text>
</comment>
<dbReference type="PANTHER" id="PTHR43085">
    <property type="entry name" value="HEXOKINASE FAMILY MEMBER"/>
    <property type="match status" value="1"/>
</dbReference>
<dbReference type="GO" id="GO:0005524">
    <property type="term" value="F:ATP binding"/>
    <property type="evidence" value="ECO:0007669"/>
    <property type="project" value="UniProtKB-KW"/>
</dbReference>
<dbReference type="GO" id="GO:0009570">
    <property type="term" value="C:chloroplast stroma"/>
    <property type="evidence" value="ECO:0007669"/>
    <property type="project" value="TreeGrafter"/>
</dbReference>
<protein>
    <recommendedName>
        <fullName evidence="6">Carbohydrate kinase PfkB domain-containing protein</fullName>
    </recommendedName>
</protein>
<name>A0AAW1YRA1_RUBAR</name>
<keyword evidence="5" id="KW-0067">ATP-binding</keyword>
<proteinExistence type="inferred from homology"/>
<evidence type="ECO:0000259" key="6">
    <source>
        <dbReference type="Pfam" id="PF00294"/>
    </source>
</evidence>
<keyword evidence="2" id="KW-0808">Transferase</keyword>
<dbReference type="InterPro" id="IPR002173">
    <property type="entry name" value="Carboh/pur_kinase_PfkB_CS"/>
</dbReference>
<dbReference type="GO" id="GO:0005829">
    <property type="term" value="C:cytosol"/>
    <property type="evidence" value="ECO:0007669"/>
    <property type="project" value="TreeGrafter"/>
</dbReference>
<evidence type="ECO:0000256" key="4">
    <source>
        <dbReference type="ARBA" id="ARBA00022777"/>
    </source>
</evidence>
<dbReference type="PROSITE" id="PS00584">
    <property type="entry name" value="PFKB_KINASES_2"/>
    <property type="match status" value="1"/>
</dbReference>
<evidence type="ECO:0000256" key="5">
    <source>
        <dbReference type="ARBA" id="ARBA00022840"/>
    </source>
</evidence>
<organism evidence="7 8">
    <name type="scientific">Rubus argutus</name>
    <name type="common">Southern blackberry</name>
    <dbReference type="NCBI Taxonomy" id="59490"/>
    <lineage>
        <taxon>Eukaryota</taxon>
        <taxon>Viridiplantae</taxon>
        <taxon>Streptophyta</taxon>
        <taxon>Embryophyta</taxon>
        <taxon>Tracheophyta</taxon>
        <taxon>Spermatophyta</taxon>
        <taxon>Magnoliopsida</taxon>
        <taxon>eudicotyledons</taxon>
        <taxon>Gunneridae</taxon>
        <taxon>Pentapetalae</taxon>
        <taxon>rosids</taxon>
        <taxon>fabids</taxon>
        <taxon>Rosales</taxon>
        <taxon>Rosaceae</taxon>
        <taxon>Rosoideae</taxon>
        <taxon>Rosoideae incertae sedis</taxon>
        <taxon>Rubus</taxon>
    </lineage>
</organism>
<dbReference type="Proteomes" id="UP001457282">
    <property type="component" value="Unassembled WGS sequence"/>
</dbReference>
<dbReference type="EMBL" id="JBEDUW010000001">
    <property type="protein sequence ID" value="KAK9951068.1"/>
    <property type="molecule type" value="Genomic_DNA"/>
</dbReference>